<dbReference type="PANTHER" id="PTHR10426:SF62">
    <property type="entry name" value="OS08G0175000 PROTEIN"/>
    <property type="match status" value="1"/>
</dbReference>
<keyword evidence="7" id="KW-1185">Reference proteome</keyword>
<evidence type="ECO:0000259" key="5">
    <source>
        <dbReference type="Pfam" id="PF03088"/>
    </source>
</evidence>
<name>A0A835BZI3_9POAL</name>
<dbReference type="GO" id="GO:0016787">
    <property type="term" value="F:hydrolase activity"/>
    <property type="evidence" value="ECO:0007669"/>
    <property type="project" value="TreeGrafter"/>
</dbReference>
<comment type="caution">
    <text evidence="6">The sequence shown here is derived from an EMBL/GenBank/DDBJ whole genome shotgun (WGS) entry which is preliminary data.</text>
</comment>
<reference evidence="6" key="1">
    <citation type="submission" date="2020-07" db="EMBL/GenBank/DDBJ databases">
        <title>Genome sequence and genetic diversity analysis of an under-domesticated orphan crop, white fonio (Digitaria exilis).</title>
        <authorList>
            <person name="Bennetzen J.L."/>
            <person name="Chen S."/>
            <person name="Ma X."/>
            <person name="Wang X."/>
            <person name="Yssel A.E.J."/>
            <person name="Chaluvadi S.R."/>
            <person name="Johnson M."/>
            <person name="Gangashetty P."/>
            <person name="Hamidou F."/>
            <person name="Sanogo M.D."/>
            <person name="Zwaenepoel A."/>
            <person name="Wallace J."/>
            <person name="Van De Peer Y."/>
            <person name="Van Deynze A."/>
        </authorList>
    </citation>
    <scope>NUCLEOTIDE SEQUENCE</scope>
    <source>
        <tissue evidence="6">Leaves</tissue>
    </source>
</reference>
<dbReference type="AlphaFoldDB" id="A0A835BZI3"/>
<dbReference type="OrthoDB" id="5307922at2759"/>
<evidence type="ECO:0000313" key="6">
    <source>
        <dbReference type="EMBL" id="KAF8718107.1"/>
    </source>
</evidence>
<comment type="subcellular location">
    <subcellularLocation>
        <location evidence="1">Vacuole</location>
    </subcellularLocation>
</comment>
<dbReference type="Gene3D" id="2.120.10.30">
    <property type="entry name" value="TolB, C-terminal domain"/>
    <property type="match status" value="1"/>
</dbReference>
<dbReference type="Pfam" id="PF03088">
    <property type="entry name" value="Str_synth"/>
    <property type="match status" value="1"/>
</dbReference>
<dbReference type="GO" id="GO:0005773">
    <property type="term" value="C:vacuole"/>
    <property type="evidence" value="ECO:0007669"/>
    <property type="project" value="UniProtKB-SubCell"/>
</dbReference>
<protein>
    <recommendedName>
        <fullName evidence="5">Strictosidine synthase conserved region domain-containing protein</fullName>
    </recommendedName>
</protein>
<gene>
    <name evidence="6" type="ORF">HU200_025591</name>
</gene>
<keyword evidence="4" id="KW-0325">Glycoprotein</keyword>
<dbReference type="PANTHER" id="PTHR10426">
    <property type="entry name" value="STRICTOSIDINE SYNTHASE-RELATED"/>
    <property type="match status" value="1"/>
</dbReference>
<sequence length="417" mass="45182">MDRKEKVILESADHRYVAGQKSFAAITPLGRGFTGVGRRSPCGRRDGIAGRSPLAASTPIAWRRTGREGGSFWEGAGRVIVGAVVAEGAPIGLDRRSPVSGEAPQLPWARQSDWTRAGRAVTEAVVAVRVPMGRADLAYAAMGWTPISYTMGKRAEGADVFSFLADGKGVTQTKAPTPWGIQAPKPGSAIKSLSLERRHQRREPRLRPESLAFDRRGQGPYAGVSDGRVESLAFDRRVRDPTPAAERLPFDRRGQGPYADAYLGLMKVGPGGGKTTVLATEADGVSFNFVNGIDVDQRNNMILINRDTTGRLLKYDTRRRRVTVLRAGLPYPNGVAVSADRTHVVGPKVGHYELFVDLPGYADNIRRDASRGYWFALNREDINATSPDHLVGVRVDAKGTELQVMTAPEGITLSDIA</sequence>
<dbReference type="GO" id="GO:0012505">
    <property type="term" value="C:endomembrane system"/>
    <property type="evidence" value="ECO:0007669"/>
    <property type="project" value="TreeGrafter"/>
</dbReference>
<evidence type="ECO:0000313" key="7">
    <source>
        <dbReference type="Proteomes" id="UP000636709"/>
    </source>
</evidence>
<organism evidence="6 7">
    <name type="scientific">Digitaria exilis</name>
    <dbReference type="NCBI Taxonomy" id="1010633"/>
    <lineage>
        <taxon>Eukaryota</taxon>
        <taxon>Viridiplantae</taxon>
        <taxon>Streptophyta</taxon>
        <taxon>Embryophyta</taxon>
        <taxon>Tracheophyta</taxon>
        <taxon>Spermatophyta</taxon>
        <taxon>Magnoliopsida</taxon>
        <taxon>Liliopsida</taxon>
        <taxon>Poales</taxon>
        <taxon>Poaceae</taxon>
        <taxon>PACMAD clade</taxon>
        <taxon>Panicoideae</taxon>
        <taxon>Panicodae</taxon>
        <taxon>Paniceae</taxon>
        <taxon>Anthephorinae</taxon>
        <taxon>Digitaria</taxon>
    </lineage>
</organism>
<feature type="domain" description="Strictosidine synthase conserved region" evidence="5">
    <location>
        <begin position="303"/>
        <end position="345"/>
    </location>
</feature>
<dbReference type="InterPro" id="IPR018119">
    <property type="entry name" value="Strictosidine_synth_cons-reg"/>
</dbReference>
<proteinExistence type="inferred from homology"/>
<comment type="similarity">
    <text evidence="2">Belongs to the strictosidine synthase family.</text>
</comment>
<dbReference type="SUPFAM" id="SSF63829">
    <property type="entry name" value="Calcium-dependent phosphotriesterase"/>
    <property type="match status" value="1"/>
</dbReference>
<evidence type="ECO:0000256" key="3">
    <source>
        <dbReference type="ARBA" id="ARBA00022554"/>
    </source>
</evidence>
<dbReference type="Proteomes" id="UP000636709">
    <property type="component" value="Unassembled WGS sequence"/>
</dbReference>
<dbReference type="EMBL" id="JACEFO010001712">
    <property type="protein sequence ID" value="KAF8718107.1"/>
    <property type="molecule type" value="Genomic_DNA"/>
</dbReference>
<dbReference type="InterPro" id="IPR011042">
    <property type="entry name" value="6-blade_b-propeller_TolB-like"/>
</dbReference>
<accession>A0A835BZI3</accession>
<evidence type="ECO:0000256" key="1">
    <source>
        <dbReference type="ARBA" id="ARBA00004116"/>
    </source>
</evidence>
<keyword evidence="3" id="KW-0926">Vacuole</keyword>
<evidence type="ECO:0000256" key="4">
    <source>
        <dbReference type="ARBA" id="ARBA00023180"/>
    </source>
</evidence>
<evidence type="ECO:0000256" key="2">
    <source>
        <dbReference type="ARBA" id="ARBA00009191"/>
    </source>
</evidence>